<dbReference type="HOGENOM" id="CLU_1178871_0_0_11"/>
<dbReference type="KEGG" id="gbr:Gbro_0015"/>
<evidence type="ECO:0000313" key="2">
    <source>
        <dbReference type="Proteomes" id="UP000001219"/>
    </source>
</evidence>
<dbReference type="EMBL" id="CP001802">
    <property type="protein sequence ID" value="ACY19374.1"/>
    <property type="molecule type" value="Genomic_DNA"/>
</dbReference>
<accession>D0LA45</accession>
<protein>
    <recommendedName>
        <fullName evidence="3">CobQ/CobB/MinD/ParA nucleotide binding domain-containing protein</fullName>
    </recommendedName>
</protein>
<dbReference type="STRING" id="526226.Gbro_0015"/>
<evidence type="ECO:0008006" key="3">
    <source>
        <dbReference type="Google" id="ProtNLM"/>
    </source>
</evidence>
<sequence>MVCGTAGGVGTSVIAALLADRRAATTLGESSWWIDAAGNDGDLELRTRASGDPDLLRTEFGTGLYLAREEDTISESVAYAWSRDAVPVVDVGARAMSVLPDLAEGPLAELMIPVMVMSPRPDLLNRAKVFLDQWQRAGVLRRTIIVINPQVPDVDDHALREPLVTAVSGQVAGVVAFEYDPVLGSGRALDRSAQPVLSPSTVAAVTELIAATSSSN</sequence>
<name>D0LA45_GORB4</name>
<organism evidence="1 2">
    <name type="scientific">Gordonia bronchialis (strain ATCC 25592 / DSM 43247 / BCRC 13721 / JCM 3198 / KCTC 3076 / NBRC 16047 / NCTC 10667)</name>
    <name type="common">Rhodococcus bronchialis</name>
    <dbReference type="NCBI Taxonomy" id="526226"/>
    <lineage>
        <taxon>Bacteria</taxon>
        <taxon>Bacillati</taxon>
        <taxon>Actinomycetota</taxon>
        <taxon>Actinomycetes</taxon>
        <taxon>Mycobacteriales</taxon>
        <taxon>Gordoniaceae</taxon>
        <taxon>Gordonia</taxon>
    </lineage>
</organism>
<proteinExistence type="predicted"/>
<reference evidence="1 2" key="2">
    <citation type="journal article" date="2010" name="Stand. Genomic Sci.">
        <title>Complete genome sequence of Gordonia bronchialis type strain (3410).</title>
        <authorList>
            <person name="Ivanova N."/>
            <person name="Sikorski J."/>
            <person name="Jando M."/>
            <person name="Lapidus A."/>
            <person name="Nolan M."/>
            <person name="Lucas S."/>
            <person name="Del Rio T.G."/>
            <person name="Tice H."/>
            <person name="Copeland A."/>
            <person name="Cheng J.F."/>
            <person name="Chen F."/>
            <person name="Bruce D."/>
            <person name="Goodwin L."/>
            <person name="Pitluck S."/>
            <person name="Mavromatis K."/>
            <person name="Ovchinnikova G."/>
            <person name="Pati A."/>
            <person name="Chen A."/>
            <person name="Palaniappan K."/>
            <person name="Land M."/>
            <person name="Hauser L."/>
            <person name="Chang Y.J."/>
            <person name="Jeffries C.D."/>
            <person name="Chain P."/>
            <person name="Saunders E."/>
            <person name="Han C."/>
            <person name="Detter J.C."/>
            <person name="Brettin T."/>
            <person name="Rohde M."/>
            <person name="Goker M."/>
            <person name="Bristow J."/>
            <person name="Eisen J.A."/>
            <person name="Markowitz V."/>
            <person name="Hugenholtz P."/>
            <person name="Klenk H.P."/>
            <person name="Kyrpides N.C."/>
        </authorList>
    </citation>
    <scope>NUCLEOTIDE SEQUENCE [LARGE SCALE GENOMIC DNA]</scope>
    <source>
        <strain evidence="2">ATCC 25592 / DSM 43247 / BCRC 13721 / JCM 3198 / KCTC 3076 / NBRC 16047 / NCTC 10667</strain>
    </source>
</reference>
<dbReference type="RefSeq" id="WP_012831966.1">
    <property type="nucleotide sequence ID" value="NC_013441.1"/>
</dbReference>
<gene>
    <name evidence="1" type="ordered locus">Gbro_0015</name>
</gene>
<evidence type="ECO:0000313" key="1">
    <source>
        <dbReference type="EMBL" id="ACY19374.1"/>
    </source>
</evidence>
<keyword evidence="2" id="KW-1185">Reference proteome</keyword>
<dbReference type="eggNOG" id="COG0489">
    <property type="taxonomic scope" value="Bacteria"/>
</dbReference>
<dbReference type="Proteomes" id="UP000001219">
    <property type="component" value="Chromosome"/>
</dbReference>
<dbReference type="AlphaFoldDB" id="D0LA45"/>
<reference evidence="2" key="1">
    <citation type="submission" date="2009-10" db="EMBL/GenBank/DDBJ databases">
        <title>The complete chromosome of Gordonia bronchialis DSM 43247.</title>
        <authorList>
            <consortium name="US DOE Joint Genome Institute (JGI-PGF)"/>
            <person name="Lucas S."/>
            <person name="Copeland A."/>
            <person name="Lapidus A."/>
            <person name="Glavina del Rio T."/>
            <person name="Dalin E."/>
            <person name="Tice H."/>
            <person name="Bruce D."/>
            <person name="Goodwin L."/>
            <person name="Pitluck S."/>
            <person name="Kyrpides N."/>
            <person name="Mavromatis K."/>
            <person name="Ivanova N."/>
            <person name="Ovchinnikova G."/>
            <person name="Saunders E."/>
            <person name="Brettin T."/>
            <person name="Detter J.C."/>
            <person name="Han C."/>
            <person name="Larimer F."/>
            <person name="Land M."/>
            <person name="Hauser L."/>
            <person name="Markowitz V."/>
            <person name="Cheng J.-F."/>
            <person name="Hugenholtz P."/>
            <person name="Woyke T."/>
            <person name="Wu D."/>
            <person name="Jando M."/>
            <person name="Schneider S."/>
            <person name="Goeker M."/>
            <person name="Klenk H.-P."/>
            <person name="Eisen J.A."/>
        </authorList>
    </citation>
    <scope>NUCLEOTIDE SEQUENCE [LARGE SCALE GENOMIC DNA]</scope>
    <source>
        <strain evidence="2">ATCC 25592 / DSM 43247 / BCRC 13721 / JCM 3198 / KCTC 3076 / NBRC 16047 / NCTC 10667</strain>
    </source>
</reference>